<dbReference type="VEuPathDB" id="FungiDB:H310_12185"/>
<accession>A0A024TKH3</accession>
<protein>
    <submittedName>
        <fullName evidence="1">Uncharacterized protein</fullName>
    </submittedName>
</protein>
<dbReference type="Pfam" id="PF12796">
    <property type="entry name" value="Ank_2"/>
    <property type="match status" value="3"/>
</dbReference>
<dbReference type="InterPro" id="IPR052050">
    <property type="entry name" value="SecEffector_AnkRepeat"/>
</dbReference>
<proteinExistence type="predicted"/>
<dbReference type="SMART" id="SM00248">
    <property type="entry name" value="ANK"/>
    <property type="match status" value="8"/>
</dbReference>
<dbReference type="OrthoDB" id="78120at2759"/>
<dbReference type="SUPFAM" id="SSF48403">
    <property type="entry name" value="Ankyrin repeat"/>
    <property type="match status" value="2"/>
</dbReference>
<dbReference type="InterPro" id="IPR036770">
    <property type="entry name" value="Ankyrin_rpt-contain_sf"/>
</dbReference>
<dbReference type="PANTHER" id="PTHR46586">
    <property type="entry name" value="ANKYRIN REPEAT-CONTAINING PROTEIN"/>
    <property type="match status" value="1"/>
</dbReference>
<feature type="non-terminal residue" evidence="1">
    <location>
        <position position="1"/>
    </location>
</feature>
<dbReference type="Gene3D" id="1.25.40.20">
    <property type="entry name" value="Ankyrin repeat-containing domain"/>
    <property type="match status" value="5"/>
</dbReference>
<reference evidence="1" key="1">
    <citation type="submission" date="2013-12" db="EMBL/GenBank/DDBJ databases">
        <title>The Genome Sequence of Aphanomyces invadans NJM9701.</title>
        <authorList>
            <consortium name="The Broad Institute Genomics Platform"/>
            <person name="Russ C."/>
            <person name="Tyler B."/>
            <person name="van West P."/>
            <person name="Dieguez-Uribeondo J."/>
            <person name="Young S.K."/>
            <person name="Zeng Q."/>
            <person name="Gargeya S."/>
            <person name="Fitzgerald M."/>
            <person name="Abouelleil A."/>
            <person name="Alvarado L."/>
            <person name="Chapman S.B."/>
            <person name="Gainer-Dewar J."/>
            <person name="Goldberg J."/>
            <person name="Griggs A."/>
            <person name="Gujja S."/>
            <person name="Hansen M."/>
            <person name="Howarth C."/>
            <person name="Imamovic A."/>
            <person name="Ireland A."/>
            <person name="Larimer J."/>
            <person name="McCowan C."/>
            <person name="Murphy C."/>
            <person name="Pearson M."/>
            <person name="Poon T.W."/>
            <person name="Priest M."/>
            <person name="Roberts A."/>
            <person name="Saif S."/>
            <person name="Shea T."/>
            <person name="Sykes S."/>
            <person name="Wortman J."/>
            <person name="Nusbaum C."/>
            <person name="Birren B."/>
        </authorList>
    </citation>
    <scope>NUCLEOTIDE SEQUENCE [LARGE SCALE GENOMIC DNA]</scope>
    <source>
        <strain evidence="1">NJM9701</strain>
    </source>
</reference>
<dbReference type="RefSeq" id="XP_008877392.1">
    <property type="nucleotide sequence ID" value="XM_008879170.1"/>
</dbReference>
<dbReference type="InterPro" id="IPR002110">
    <property type="entry name" value="Ankyrin_rpt"/>
</dbReference>
<organism evidence="1">
    <name type="scientific">Aphanomyces invadans</name>
    <dbReference type="NCBI Taxonomy" id="157072"/>
    <lineage>
        <taxon>Eukaryota</taxon>
        <taxon>Sar</taxon>
        <taxon>Stramenopiles</taxon>
        <taxon>Oomycota</taxon>
        <taxon>Saprolegniomycetes</taxon>
        <taxon>Saprolegniales</taxon>
        <taxon>Verrucalvaceae</taxon>
        <taxon>Aphanomyces</taxon>
    </lineage>
</organism>
<dbReference type="PANTHER" id="PTHR46586:SF3">
    <property type="entry name" value="ANKYRIN REPEAT-CONTAINING PROTEIN"/>
    <property type="match status" value="1"/>
</dbReference>
<name>A0A024TKH3_9STRA</name>
<dbReference type="GeneID" id="20089235"/>
<evidence type="ECO:0000313" key="1">
    <source>
        <dbReference type="EMBL" id="ETV93832.1"/>
    </source>
</evidence>
<gene>
    <name evidence="1" type="ORF">H310_12185</name>
</gene>
<dbReference type="STRING" id="157072.A0A024TKH3"/>
<dbReference type="eggNOG" id="KOG4177">
    <property type="taxonomic scope" value="Eukaryota"/>
</dbReference>
<sequence length="831" mass="93516">RTMATSVRYCLLSADIARTVASYQCGIYLDMRPLTALRKPLMTSYNLDKSFAPLVQLLRPWFRDHLRSRIDLLFACTRHTMRSVVVMYAIYEGDVPLLEYIHSHVFSLLNCGEFLVDLAAWAGHVSVVEFLLDIQHPGYTFHASFLACRGGHLDVVRYLDESNLPFTRQCLDVAAGQGHLDVVRFLHSNRAEGCSTNAMDQAAANGHFDVVQFLHAQRREGCTEFAMDDAAANGHFEIVQFLHSERKEGCTDRAQCGAAEGGHLDILCFLHTHRTEGCAPYALDDAASHGHLDVVEWLYGAYHMAITTTAIEAAASHGHFDIVKFLVNHMETDVVTDDALLSSVMTPPIFKLLFRAKYKQLYYVMPPSVMEAIVRANQLELVRFVHEEKSRRLHCFTKRTLDVALECGHWNIAMFLHAHRREGCTTAAMDAAAAKGHLSIVEFLHHNRTEGCTTRAMDMAATHGHIDIVRFLHHHRTEGATVLAIDGAAANGHFEIVKFLLIHRQEGATEQAMAGAVSNGYLNIVKFLHVHQAKACTSSAFALAAARGHLEVVKFLTLHHDHLRTSTAMDEAAEHGHLDVVQFLHTQRDARCSSQAKFCAAINGHMDIVTFFLRECTHWNSSYGVIRAMEGAAANGHLHVVEWFVRHLGQCSSMTWDKAAEAGHLNILVMLETHRLGMSYNPHYAAQSRDLDVIRWIDDKKTEQSNNIGFERKYWLTDTLHIAFKHGELDMAKWALVHFGDADLVVPHEWLLYADEVPVLRDYWRLRQEVTGGDAIPDVANGDVDLEHLHGFEPDDAVEEEQSMWGEEAHGIEEADMDVDLGEERSMWIEM</sequence>
<dbReference type="AlphaFoldDB" id="A0A024TKH3"/>
<dbReference type="Pfam" id="PF13637">
    <property type="entry name" value="Ank_4"/>
    <property type="match status" value="1"/>
</dbReference>
<dbReference type="EMBL" id="KI913988">
    <property type="protein sequence ID" value="ETV93832.1"/>
    <property type="molecule type" value="Genomic_DNA"/>
</dbReference>